<dbReference type="EMBL" id="CAJGYO010000019">
    <property type="protein sequence ID" value="CAD6338454.1"/>
    <property type="molecule type" value="Genomic_DNA"/>
</dbReference>
<evidence type="ECO:0000256" key="1">
    <source>
        <dbReference type="ARBA" id="ARBA00009995"/>
    </source>
</evidence>
<dbReference type="GO" id="GO:0080043">
    <property type="term" value="F:quercetin 3-O-glucosyltransferase activity"/>
    <property type="evidence" value="ECO:0007669"/>
    <property type="project" value="TreeGrafter"/>
</dbReference>
<dbReference type="AlphaFoldDB" id="A0A811S886"/>
<gene>
    <name evidence="3" type="ORF">NCGR_LOCUS62552</name>
</gene>
<proteinExistence type="inferred from homology"/>
<dbReference type="OrthoDB" id="684499at2759"/>
<sequence>MGSDAETETETEKVAASDSFVKDTYGEVRATKQLPVMPWAFSVARRVERSSLVRQDRACLEWLDAQPRESVFYVSFGSLACMTPRDLAETAWGIAGSGVPFLWVVRPGLVRGPGQSQQRLPERFEAVTRRRGMVVAWAPLEEVLRHRAFGGFWTHNGWNSTMESVCEGVPMLCRPYFGDQPGNARYVEHVWRVGFEVGGELERGSVEAVIRRLMTGRNGAEMRARAGELKKAAAEAGRRASPLTSWSRTSCPWTLLDARRRASSFDMIINS</sequence>
<dbReference type="PANTHER" id="PTHR11926:SF1400">
    <property type="entry name" value="DIMBOA UDP-GLUCOSYLTRANSFERASE BX8"/>
    <property type="match status" value="1"/>
</dbReference>
<dbReference type="SUPFAM" id="SSF53756">
    <property type="entry name" value="UDP-Glycosyltransferase/glycogen phosphorylase"/>
    <property type="match status" value="1"/>
</dbReference>
<evidence type="ECO:0000313" key="4">
    <source>
        <dbReference type="Proteomes" id="UP000604825"/>
    </source>
</evidence>
<keyword evidence="4" id="KW-1185">Reference proteome</keyword>
<dbReference type="Pfam" id="PF00201">
    <property type="entry name" value="UDPGT"/>
    <property type="match status" value="1"/>
</dbReference>
<comment type="caution">
    <text evidence="3">The sequence shown here is derived from an EMBL/GenBank/DDBJ whole genome shotgun (WGS) entry which is preliminary data.</text>
</comment>
<dbReference type="PANTHER" id="PTHR11926">
    <property type="entry name" value="GLUCOSYL/GLUCURONOSYL TRANSFERASES"/>
    <property type="match status" value="1"/>
</dbReference>
<organism evidence="3 4">
    <name type="scientific">Miscanthus lutarioriparius</name>
    <dbReference type="NCBI Taxonomy" id="422564"/>
    <lineage>
        <taxon>Eukaryota</taxon>
        <taxon>Viridiplantae</taxon>
        <taxon>Streptophyta</taxon>
        <taxon>Embryophyta</taxon>
        <taxon>Tracheophyta</taxon>
        <taxon>Spermatophyta</taxon>
        <taxon>Magnoliopsida</taxon>
        <taxon>Liliopsida</taxon>
        <taxon>Poales</taxon>
        <taxon>Poaceae</taxon>
        <taxon>PACMAD clade</taxon>
        <taxon>Panicoideae</taxon>
        <taxon>Andropogonodae</taxon>
        <taxon>Andropogoneae</taxon>
        <taxon>Saccharinae</taxon>
        <taxon>Miscanthus</taxon>
    </lineage>
</organism>
<dbReference type="CDD" id="cd03784">
    <property type="entry name" value="GT1_Gtf-like"/>
    <property type="match status" value="1"/>
</dbReference>
<dbReference type="InterPro" id="IPR002213">
    <property type="entry name" value="UDP_glucos_trans"/>
</dbReference>
<accession>A0A811S886</accession>
<keyword evidence="2" id="KW-0808">Transferase</keyword>
<dbReference type="GO" id="GO:0080044">
    <property type="term" value="F:quercetin 7-O-glucosyltransferase activity"/>
    <property type="evidence" value="ECO:0007669"/>
    <property type="project" value="TreeGrafter"/>
</dbReference>
<evidence type="ECO:0000256" key="2">
    <source>
        <dbReference type="ARBA" id="ARBA00022679"/>
    </source>
</evidence>
<dbReference type="FunFam" id="3.40.50.2000:FF:000040">
    <property type="entry name" value="UDP-glycosyltransferase 76C1"/>
    <property type="match status" value="1"/>
</dbReference>
<reference evidence="3" key="1">
    <citation type="submission" date="2020-10" db="EMBL/GenBank/DDBJ databases">
        <authorList>
            <person name="Han B."/>
            <person name="Lu T."/>
            <person name="Zhao Q."/>
            <person name="Huang X."/>
            <person name="Zhao Y."/>
        </authorList>
    </citation>
    <scope>NUCLEOTIDE SEQUENCE</scope>
</reference>
<dbReference type="Gene3D" id="3.40.50.2000">
    <property type="entry name" value="Glycogen Phosphorylase B"/>
    <property type="match status" value="1"/>
</dbReference>
<name>A0A811S886_9POAL</name>
<dbReference type="Proteomes" id="UP000604825">
    <property type="component" value="Unassembled WGS sequence"/>
</dbReference>
<evidence type="ECO:0000313" key="3">
    <source>
        <dbReference type="EMBL" id="CAD6338454.1"/>
    </source>
</evidence>
<protein>
    <submittedName>
        <fullName evidence="3">Uncharacterized protein</fullName>
    </submittedName>
</protein>
<comment type="similarity">
    <text evidence="1">Belongs to the UDP-glycosyltransferase family.</text>
</comment>